<dbReference type="Gene3D" id="1.10.8.260">
    <property type="entry name" value="HI0933 insert domain-like"/>
    <property type="match status" value="1"/>
</dbReference>
<evidence type="ECO:0000259" key="5">
    <source>
        <dbReference type="Pfam" id="PF22780"/>
    </source>
</evidence>
<dbReference type="PANTHER" id="PTHR42887">
    <property type="entry name" value="OS12G0638800 PROTEIN"/>
    <property type="match status" value="1"/>
</dbReference>
<feature type="domain" description="RsdA/BaiN/AoA(So)-like insert" evidence="5">
    <location>
        <begin position="196"/>
        <end position="364"/>
    </location>
</feature>
<dbReference type="NCBIfam" id="TIGR00275">
    <property type="entry name" value="aminoacetone oxidase family FAD-binding enzyme"/>
    <property type="match status" value="1"/>
</dbReference>
<gene>
    <name evidence="6" type="ORF">HGI30_05180</name>
</gene>
<comment type="cofactor">
    <cofactor evidence="1">
        <name>FAD</name>
        <dbReference type="ChEBI" id="CHEBI:57692"/>
    </cofactor>
</comment>
<dbReference type="Pfam" id="PF22780">
    <property type="entry name" value="HI0933_like_1st"/>
    <property type="match status" value="1"/>
</dbReference>
<dbReference type="InterPro" id="IPR023166">
    <property type="entry name" value="BaiN-like_dom_sf"/>
</dbReference>
<dbReference type="KEGG" id="palr:HGI30_05180"/>
<protein>
    <submittedName>
        <fullName evidence="6">NAD(P)/FAD-dependent oxidoreductase</fullName>
    </submittedName>
</protein>
<evidence type="ECO:0000256" key="2">
    <source>
        <dbReference type="ARBA" id="ARBA00022630"/>
    </source>
</evidence>
<dbReference type="PRINTS" id="PR00368">
    <property type="entry name" value="FADPNR"/>
</dbReference>
<evidence type="ECO:0000313" key="6">
    <source>
        <dbReference type="EMBL" id="QJC51013.1"/>
    </source>
</evidence>
<reference evidence="6 7" key="1">
    <citation type="submission" date="2020-04" db="EMBL/GenBank/DDBJ databases">
        <title>Novel Paenibacillus strain UniB2 isolated from commercial digestive syrup.</title>
        <authorList>
            <person name="Thorat V."/>
            <person name="Kirdat K."/>
            <person name="Tiwarekar B."/>
            <person name="Yadav A."/>
        </authorList>
    </citation>
    <scope>NUCLEOTIDE SEQUENCE [LARGE SCALE GENOMIC DNA]</scope>
    <source>
        <strain evidence="6 7">UniB2</strain>
    </source>
</reference>
<dbReference type="SUPFAM" id="SSF160996">
    <property type="entry name" value="HI0933 insert domain-like"/>
    <property type="match status" value="1"/>
</dbReference>
<dbReference type="PRINTS" id="PR00411">
    <property type="entry name" value="PNDRDTASEI"/>
</dbReference>
<proteinExistence type="predicted"/>
<keyword evidence="2" id="KW-0285">Flavoprotein</keyword>
<evidence type="ECO:0000313" key="7">
    <source>
        <dbReference type="Proteomes" id="UP000502136"/>
    </source>
</evidence>
<dbReference type="SUPFAM" id="SSF51905">
    <property type="entry name" value="FAD/NAD(P)-binding domain"/>
    <property type="match status" value="1"/>
</dbReference>
<feature type="domain" description="RsdA/BaiN/AoA(So)-like Rossmann fold-like" evidence="4">
    <location>
        <begin position="8"/>
        <end position="417"/>
    </location>
</feature>
<dbReference type="Gene3D" id="2.40.30.10">
    <property type="entry name" value="Translation factors"/>
    <property type="match status" value="1"/>
</dbReference>
<dbReference type="InterPro" id="IPR055178">
    <property type="entry name" value="RsdA/BaiN/AoA(So)-like_dom"/>
</dbReference>
<dbReference type="Pfam" id="PF03486">
    <property type="entry name" value="HI0933_like"/>
    <property type="match status" value="1"/>
</dbReference>
<dbReference type="AlphaFoldDB" id="A0A6H2GUA4"/>
<evidence type="ECO:0000256" key="3">
    <source>
        <dbReference type="ARBA" id="ARBA00022827"/>
    </source>
</evidence>
<sequence>MASQHRFDVIIIGGGPSGLMAAAAAGREGARVLLLDKGSKLGRKLAISGGGRCNVTNNKEPQELIRYIPGNGKFLHSALSEFGSREIIGFFEALGIRLKEEDRGRMFPVSDKAKTVVDALIASVKSSGVEVRTNEKAAGLLLADGRVRGVRLSDGQELLAAAVVVATGGKSVPHTGSTGDAYPWAEAAGHSVTELYPTEVPLTSAEPFIRDRRLQGLSLRGVVLTVWSAKDKRLTEQEGDMIFTHFGLSGPAALRCSQFVVKERRKSGAPEVRITADLYPDRSADELCAELLSLAAAEPRKAFKNVLSPLMQERVAEFTLERSGLDPTVTYDNLNRSLLQDYAKLLKALPVRVNGTLSIEEAFVTGGGIHLKEIHPKTMGSKLVHGLYFCGEVLDLHGFTGGYNITAAFTTGRHAGRSAALQALEERAGSLGSR</sequence>
<dbReference type="InterPro" id="IPR036188">
    <property type="entry name" value="FAD/NAD-bd_sf"/>
</dbReference>
<evidence type="ECO:0000259" key="4">
    <source>
        <dbReference type="Pfam" id="PF03486"/>
    </source>
</evidence>
<name>A0A6H2GUA4_9BACL</name>
<dbReference type="InterPro" id="IPR057661">
    <property type="entry name" value="RsdA/BaiN/AoA(So)_Rossmann"/>
</dbReference>
<dbReference type="RefSeq" id="WP_168906668.1">
    <property type="nucleotide sequence ID" value="NZ_CP051428.1"/>
</dbReference>
<dbReference type="PANTHER" id="PTHR42887:SF2">
    <property type="entry name" value="OS12G0638800 PROTEIN"/>
    <property type="match status" value="1"/>
</dbReference>
<dbReference type="EMBL" id="CP051428">
    <property type="protein sequence ID" value="QJC51013.1"/>
    <property type="molecule type" value="Genomic_DNA"/>
</dbReference>
<evidence type="ECO:0000256" key="1">
    <source>
        <dbReference type="ARBA" id="ARBA00001974"/>
    </source>
</evidence>
<dbReference type="Proteomes" id="UP000502136">
    <property type="component" value="Chromosome"/>
</dbReference>
<organism evidence="6 7">
    <name type="scientific">Paenibacillus albicereus</name>
    <dbReference type="NCBI Taxonomy" id="2726185"/>
    <lineage>
        <taxon>Bacteria</taxon>
        <taxon>Bacillati</taxon>
        <taxon>Bacillota</taxon>
        <taxon>Bacilli</taxon>
        <taxon>Bacillales</taxon>
        <taxon>Paenibacillaceae</taxon>
        <taxon>Paenibacillus</taxon>
    </lineage>
</organism>
<dbReference type="InterPro" id="IPR004792">
    <property type="entry name" value="BaiN-like"/>
</dbReference>
<accession>A0A6H2GUA4</accession>
<keyword evidence="3" id="KW-0274">FAD</keyword>
<dbReference type="Gene3D" id="3.50.50.60">
    <property type="entry name" value="FAD/NAD(P)-binding domain"/>
    <property type="match status" value="1"/>
</dbReference>
<keyword evidence="7" id="KW-1185">Reference proteome</keyword>